<accession>A0ABR2GED9</accession>
<organism evidence="2 3">
    <name type="scientific">Hibiscus sabdariffa</name>
    <name type="common">roselle</name>
    <dbReference type="NCBI Taxonomy" id="183260"/>
    <lineage>
        <taxon>Eukaryota</taxon>
        <taxon>Viridiplantae</taxon>
        <taxon>Streptophyta</taxon>
        <taxon>Embryophyta</taxon>
        <taxon>Tracheophyta</taxon>
        <taxon>Spermatophyta</taxon>
        <taxon>Magnoliopsida</taxon>
        <taxon>eudicotyledons</taxon>
        <taxon>Gunneridae</taxon>
        <taxon>Pentapetalae</taxon>
        <taxon>rosids</taxon>
        <taxon>malvids</taxon>
        <taxon>Malvales</taxon>
        <taxon>Malvaceae</taxon>
        <taxon>Malvoideae</taxon>
        <taxon>Hibiscus</taxon>
    </lineage>
</organism>
<gene>
    <name evidence="2" type="ORF">V6N12_050532</name>
</gene>
<name>A0ABR2GED9_9ROSI</name>
<sequence>MSRQIIFRTPTSVHRRHPLLRSRSFNSSHSSSVDGGGRSTSKRSSTRNSAKFGEFCGGTTAECAAICCCCPCSIANLLVLAIFKVPVGLFRRALRLKRRRKLQRKGLLEPKNRGHCGFDDDNSESQICMEDVFPDVKSSEEAEKAALELEKEMWKRFYGTGFWRSPSQREGELNSHDKRTNFAAIVT</sequence>
<keyword evidence="3" id="KW-1185">Reference proteome</keyword>
<dbReference type="Proteomes" id="UP001472677">
    <property type="component" value="Unassembled WGS sequence"/>
</dbReference>
<reference evidence="2 3" key="1">
    <citation type="journal article" date="2024" name="G3 (Bethesda)">
        <title>Genome assembly of Hibiscus sabdariffa L. provides insights into metabolisms of medicinal natural products.</title>
        <authorList>
            <person name="Kim T."/>
        </authorList>
    </citation>
    <scope>NUCLEOTIDE SEQUENCE [LARGE SCALE GENOMIC DNA]</scope>
    <source>
        <strain evidence="2">TK-2024</strain>
        <tissue evidence="2">Old leaves</tissue>
    </source>
</reference>
<dbReference type="EMBL" id="JBBPBM010000001">
    <property type="protein sequence ID" value="KAK8600679.1"/>
    <property type="molecule type" value="Genomic_DNA"/>
</dbReference>
<evidence type="ECO:0000256" key="1">
    <source>
        <dbReference type="SAM" id="MobiDB-lite"/>
    </source>
</evidence>
<feature type="compositionally biased region" description="Low complexity" evidence="1">
    <location>
        <begin position="21"/>
        <end position="33"/>
    </location>
</feature>
<evidence type="ECO:0000313" key="3">
    <source>
        <dbReference type="Proteomes" id="UP001472677"/>
    </source>
</evidence>
<dbReference type="PANTHER" id="PTHR33264">
    <property type="entry name" value="EXPRESSED PROTEIN"/>
    <property type="match status" value="1"/>
</dbReference>
<proteinExistence type="predicted"/>
<comment type="caution">
    <text evidence="2">The sequence shown here is derived from an EMBL/GenBank/DDBJ whole genome shotgun (WGS) entry which is preliminary data.</text>
</comment>
<evidence type="ECO:0000313" key="2">
    <source>
        <dbReference type="EMBL" id="KAK8600679.1"/>
    </source>
</evidence>
<dbReference type="PANTHER" id="PTHR33264:SF8">
    <property type="entry name" value="EXPRESSED PROTEIN"/>
    <property type="match status" value="1"/>
</dbReference>
<feature type="region of interest" description="Disordered" evidence="1">
    <location>
        <begin position="18"/>
        <end position="48"/>
    </location>
</feature>
<protein>
    <submittedName>
        <fullName evidence="2">Uncharacterized protein</fullName>
    </submittedName>
</protein>